<reference evidence="4 5" key="1">
    <citation type="journal article" date="2010" name="J. Bacteriol.">
        <title>The genome of the amoeba symbiont 'Candidatus Amoebophilus asiaticus' reveals common mechanisms for host cell interaction among amoeba-associated bacteria.</title>
        <authorList>
            <person name="Schmitz-Esser S."/>
            <person name="Tischler P."/>
            <person name="Arnold R."/>
            <person name="Montanaro J."/>
            <person name="Wagner M."/>
            <person name="Rattei T."/>
            <person name="Horn M."/>
        </authorList>
    </citation>
    <scope>NUCLEOTIDE SEQUENCE [LARGE SCALE GENOMIC DNA]</scope>
    <source>
        <strain evidence="4 5">5a2</strain>
    </source>
</reference>
<accession>B3ETE6</accession>
<dbReference type="STRING" id="452471.Aasi_1164"/>
<proteinExistence type="predicted"/>
<keyword evidence="2" id="KW-0808">Transferase</keyword>
<dbReference type="OrthoDB" id="9794400at2"/>
<dbReference type="SUPFAM" id="SSF55315">
    <property type="entry name" value="L30e-like"/>
    <property type="match status" value="1"/>
</dbReference>
<evidence type="ECO:0000313" key="5">
    <source>
        <dbReference type="Proteomes" id="UP000001227"/>
    </source>
</evidence>
<dbReference type="InterPro" id="IPR001537">
    <property type="entry name" value="SpoU_MeTrfase"/>
</dbReference>
<dbReference type="GO" id="GO:0003723">
    <property type="term" value="F:RNA binding"/>
    <property type="evidence" value="ECO:0007669"/>
    <property type="project" value="InterPro"/>
</dbReference>
<dbReference type="GO" id="GO:0006396">
    <property type="term" value="P:RNA processing"/>
    <property type="evidence" value="ECO:0007669"/>
    <property type="project" value="InterPro"/>
</dbReference>
<dbReference type="InterPro" id="IPR029026">
    <property type="entry name" value="tRNA_m1G_MTases_N"/>
</dbReference>
<dbReference type="Gene3D" id="3.30.1330.30">
    <property type="match status" value="1"/>
</dbReference>
<dbReference type="SMART" id="SM00967">
    <property type="entry name" value="SpoU_sub_bind"/>
    <property type="match status" value="1"/>
</dbReference>
<dbReference type="Pfam" id="PF00588">
    <property type="entry name" value="SpoU_methylase"/>
    <property type="match status" value="1"/>
</dbReference>
<dbReference type="GO" id="GO:0005829">
    <property type="term" value="C:cytosol"/>
    <property type="evidence" value="ECO:0007669"/>
    <property type="project" value="TreeGrafter"/>
</dbReference>
<evidence type="ECO:0000256" key="2">
    <source>
        <dbReference type="ARBA" id="ARBA00022679"/>
    </source>
</evidence>
<dbReference type="PANTHER" id="PTHR46429:SF1">
    <property type="entry name" value="23S RRNA (GUANOSINE-2'-O-)-METHYLTRANSFERASE RLMB"/>
    <property type="match status" value="1"/>
</dbReference>
<dbReference type="HOGENOM" id="CLU_021322_0_1_10"/>
<name>B3ETE6_AMOA5</name>
<evidence type="ECO:0000256" key="1">
    <source>
        <dbReference type="ARBA" id="ARBA00022603"/>
    </source>
</evidence>
<dbReference type="KEGG" id="aas:Aasi_1164"/>
<dbReference type="EMBL" id="CP001102">
    <property type="protein sequence ID" value="ACE06498.1"/>
    <property type="molecule type" value="Genomic_DNA"/>
</dbReference>
<dbReference type="InterPro" id="IPR029028">
    <property type="entry name" value="Alpha/beta_knot_MTases"/>
</dbReference>
<organism evidence="4 5">
    <name type="scientific">Amoebophilus asiaticus (strain 5a2)</name>
    <dbReference type="NCBI Taxonomy" id="452471"/>
    <lineage>
        <taxon>Bacteria</taxon>
        <taxon>Pseudomonadati</taxon>
        <taxon>Bacteroidota</taxon>
        <taxon>Cytophagia</taxon>
        <taxon>Cytophagales</taxon>
        <taxon>Amoebophilaceae</taxon>
        <taxon>Candidatus Amoebophilus</taxon>
    </lineage>
</organism>
<evidence type="ECO:0000313" key="4">
    <source>
        <dbReference type="EMBL" id="ACE06498.1"/>
    </source>
</evidence>
<dbReference type="NCBIfam" id="TIGR00186">
    <property type="entry name" value="rRNA_methyl_3"/>
    <property type="match status" value="1"/>
</dbReference>
<keyword evidence="1" id="KW-0489">Methyltransferase</keyword>
<keyword evidence="5" id="KW-1185">Reference proteome</keyword>
<dbReference type="RefSeq" id="WP_012473251.1">
    <property type="nucleotide sequence ID" value="NC_010830.1"/>
</dbReference>
<dbReference type="PANTHER" id="PTHR46429">
    <property type="entry name" value="23S RRNA (GUANOSINE-2'-O-)-METHYLTRANSFERASE RLMB"/>
    <property type="match status" value="1"/>
</dbReference>
<dbReference type="eggNOG" id="COG0566">
    <property type="taxonomic scope" value="Bacteria"/>
</dbReference>
<gene>
    <name evidence="4" type="ordered locus">Aasi_1164</name>
</gene>
<dbReference type="GO" id="GO:0032259">
    <property type="term" value="P:methylation"/>
    <property type="evidence" value="ECO:0007669"/>
    <property type="project" value="UniProtKB-KW"/>
</dbReference>
<dbReference type="AlphaFoldDB" id="B3ETE6"/>
<dbReference type="InterPro" id="IPR029064">
    <property type="entry name" value="Ribosomal_eL30-like_sf"/>
</dbReference>
<dbReference type="InterPro" id="IPR004441">
    <property type="entry name" value="rRNA_MeTrfase_TrmH"/>
</dbReference>
<dbReference type="CDD" id="cd18103">
    <property type="entry name" value="SpoU-like_RlmB"/>
    <property type="match status" value="1"/>
</dbReference>
<dbReference type="GO" id="GO:0008173">
    <property type="term" value="F:RNA methyltransferase activity"/>
    <property type="evidence" value="ECO:0007669"/>
    <property type="project" value="InterPro"/>
</dbReference>
<dbReference type="Pfam" id="PF08032">
    <property type="entry name" value="SpoU_sub_bind"/>
    <property type="match status" value="1"/>
</dbReference>
<dbReference type="Gene3D" id="3.40.1280.10">
    <property type="match status" value="1"/>
</dbReference>
<sequence>MSKENPIFGSKAVLEAILAGKTIDKIFIDKDTKNADYQSIFNAIRYKQIPCSRVPVAKLNKLVPLNHQGIVALLSPVPLVTLSHIVQDTYEKGELPLIIILDGVTDVGNLGAIVRTAVCVGAHALVLPKQGSASLGSGAMKTSAGALAHLPICREANLQASINYLQNSGLQVIACHEKTQTSIYQVKLTVPTAILLGSEDKGIQPQLLNKVDVQASIPMVGPISSLNVSVAAAIILYESFRQRNNI</sequence>
<evidence type="ECO:0000259" key="3">
    <source>
        <dbReference type="SMART" id="SM00967"/>
    </source>
</evidence>
<dbReference type="SUPFAM" id="SSF75217">
    <property type="entry name" value="alpha/beta knot"/>
    <property type="match status" value="1"/>
</dbReference>
<protein>
    <recommendedName>
        <fullName evidence="3">RNA 2-O ribose methyltransferase substrate binding domain-containing protein</fullName>
    </recommendedName>
</protein>
<dbReference type="Proteomes" id="UP000001227">
    <property type="component" value="Chromosome"/>
</dbReference>
<feature type="domain" description="RNA 2-O ribose methyltransferase substrate binding" evidence="3">
    <location>
        <begin position="6"/>
        <end position="80"/>
    </location>
</feature>
<dbReference type="InterPro" id="IPR013123">
    <property type="entry name" value="SpoU_subst-bd"/>
</dbReference>